<dbReference type="InterPro" id="IPR057326">
    <property type="entry name" value="KR_dom"/>
</dbReference>
<dbReference type="Gene3D" id="3.40.50.720">
    <property type="entry name" value="NAD(P)-binding Rossmann-like Domain"/>
    <property type="match status" value="1"/>
</dbReference>
<accession>A0A420F069</accession>
<dbReference type="RefSeq" id="WP_120329169.1">
    <property type="nucleotide sequence ID" value="NZ_JBITMZ010000003.1"/>
</dbReference>
<feature type="domain" description="Ketoreductase" evidence="4">
    <location>
        <begin position="6"/>
        <end position="184"/>
    </location>
</feature>
<dbReference type="PRINTS" id="PR00080">
    <property type="entry name" value="SDRFAMILY"/>
</dbReference>
<dbReference type="GO" id="GO:0016020">
    <property type="term" value="C:membrane"/>
    <property type="evidence" value="ECO:0007669"/>
    <property type="project" value="TreeGrafter"/>
</dbReference>
<sequence>MRLTGAVVLVTGASSGIGAAVVRRLAGAGSQVVAAGRDADRLARLAAQTGATTIVSDLGRPHAGRELAEQALARHTRVDVLVNNAGVGWAGPFGGMADALADELLAVNLRAPIELTRALLPGMCHRGGHLVFVGSIAGRLGVDGESVYAATKAGLDTFAQSLRMELAGRRVGVSTVVPGVVDTPFFVRRGQPYRRRRPRPVPPERVADALVDAIVRDRAEVYVPGWLRLPVAVRGLLPGLYRRLATRFG</sequence>
<dbReference type="PRINTS" id="PR00081">
    <property type="entry name" value="GDHRDH"/>
</dbReference>
<dbReference type="PANTHER" id="PTHR44196:SF1">
    <property type="entry name" value="DEHYDROGENASE_REDUCTASE SDR FAMILY MEMBER 7B"/>
    <property type="match status" value="1"/>
</dbReference>
<dbReference type="SMART" id="SM00822">
    <property type="entry name" value="PKS_KR"/>
    <property type="match status" value="1"/>
</dbReference>
<comment type="caution">
    <text evidence="5">The sequence shown here is derived from an EMBL/GenBank/DDBJ whole genome shotgun (WGS) entry which is preliminary data.</text>
</comment>
<dbReference type="PANTHER" id="PTHR44196">
    <property type="entry name" value="DEHYDROGENASE/REDUCTASE SDR FAMILY MEMBER 7B"/>
    <property type="match status" value="1"/>
</dbReference>
<dbReference type="GO" id="GO:0016491">
    <property type="term" value="F:oxidoreductase activity"/>
    <property type="evidence" value="ECO:0007669"/>
    <property type="project" value="UniProtKB-KW"/>
</dbReference>
<evidence type="ECO:0000313" key="5">
    <source>
        <dbReference type="EMBL" id="RKF26373.1"/>
    </source>
</evidence>
<dbReference type="SUPFAM" id="SSF51735">
    <property type="entry name" value="NAD(P)-binding Rossmann-fold domains"/>
    <property type="match status" value="1"/>
</dbReference>
<dbReference type="InterPro" id="IPR020904">
    <property type="entry name" value="Sc_DH/Rdtase_CS"/>
</dbReference>
<dbReference type="EMBL" id="RAQQ01000010">
    <property type="protein sequence ID" value="RKF26373.1"/>
    <property type="molecule type" value="Genomic_DNA"/>
</dbReference>
<protein>
    <submittedName>
        <fullName evidence="5">SDR family NAD(P)-dependent oxidoreductase</fullName>
    </submittedName>
</protein>
<dbReference type="Proteomes" id="UP000285744">
    <property type="component" value="Unassembled WGS sequence"/>
</dbReference>
<dbReference type="InterPro" id="IPR002347">
    <property type="entry name" value="SDR_fam"/>
</dbReference>
<evidence type="ECO:0000259" key="4">
    <source>
        <dbReference type="SMART" id="SM00822"/>
    </source>
</evidence>
<evidence type="ECO:0000256" key="2">
    <source>
        <dbReference type="ARBA" id="ARBA00023002"/>
    </source>
</evidence>
<dbReference type="AlphaFoldDB" id="A0A420F069"/>
<proteinExistence type="inferred from homology"/>
<dbReference type="PROSITE" id="PS00061">
    <property type="entry name" value="ADH_SHORT"/>
    <property type="match status" value="1"/>
</dbReference>
<dbReference type="CDD" id="cd05233">
    <property type="entry name" value="SDR_c"/>
    <property type="match status" value="1"/>
</dbReference>
<keyword evidence="2" id="KW-0560">Oxidoreductase</keyword>
<dbReference type="Pfam" id="PF00106">
    <property type="entry name" value="adh_short"/>
    <property type="match status" value="1"/>
</dbReference>
<dbReference type="InterPro" id="IPR036291">
    <property type="entry name" value="NAD(P)-bd_dom_sf"/>
</dbReference>
<evidence type="ECO:0000256" key="1">
    <source>
        <dbReference type="ARBA" id="ARBA00006484"/>
    </source>
</evidence>
<reference evidence="5 6" key="1">
    <citation type="journal article" date="2018" name="Int. J. Syst. Evol. Microbiol.">
        <title>Micromonospora globbae sp. nov., an endophytic actinomycete isolated from roots of Globba winitii C. H. Wright.</title>
        <authorList>
            <person name="Kuncharoen N."/>
            <person name="Pittayakhajonwut P."/>
            <person name="Tanasupawat S."/>
        </authorList>
    </citation>
    <scope>NUCLEOTIDE SEQUENCE [LARGE SCALE GENOMIC DNA]</scope>
    <source>
        <strain evidence="5 6">WPS1-2</strain>
    </source>
</reference>
<organism evidence="5 6">
    <name type="scientific">Micromonospora globbae</name>
    <dbReference type="NCBI Taxonomy" id="1894969"/>
    <lineage>
        <taxon>Bacteria</taxon>
        <taxon>Bacillati</taxon>
        <taxon>Actinomycetota</taxon>
        <taxon>Actinomycetes</taxon>
        <taxon>Micromonosporales</taxon>
        <taxon>Micromonosporaceae</taxon>
        <taxon>Micromonospora</taxon>
    </lineage>
</organism>
<comment type="similarity">
    <text evidence="1 3">Belongs to the short-chain dehydrogenases/reductases (SDR) family.</text>
</comment>
<evidence type="ECO:0000313" key="6">
    <source>
        <dbReference type="Proteomes" id="UP000285744"/>
    </source>
</evidence>
<dbReference type="OrthoDB" id="158573at2"/>
<gene>
    <name evidence="5" type="ORF">D7I43_15235</name>
</gene>
<evidence type="ECO:0000256" key="3">
    <source>
        <dbReference type="RuleBase" id="RU000363"/>
    </source>
</evidence>
<name>A0A420F069_9ACTN</name>